<keyword evidence="3" id="KW-1185">Reference proteome</keyword>
<dbReference type="EMBL" id="LK032080">
    <property type="protein sequence ID" value="CDY17998.1"/>
    <property type="molecule type" value="Genomic_DNA"/>
</dbReference>
<proteinExistence type="predicted"/>
<reference evidence="1" key="3">
    <citation type="submission" date="2021-01" db="EMBL/GenBank/DDBJ databases">
        <authorList>
            <consortium name="Genoscope - CEA"/>
            <person name="William W."/>
        </authorList>
    </citation>
    <scope>NUCLEOTIDE SEQUENCE</scope>
</reference>
<name>A0A078G046_BRANA</name>
<protein>
    <submittedName>
        <fullName evidence="1">(rape) hypothetical protein</fullName>
    </submittedName>
    <submittedName>
        <fullName evidence="2">BnaC03g30700D protein</fullName>
    </submittedName>
</protein>
<reference evidence="2 3" key="1">
    <citation type="journal article" date="2014" name="Science">
        <title>Plant genetics. Early allopolyploid evolution in the post-Neolithic Brassica napus oilseed genome.</title>
        <authorList>
            <person name="Chalhoub B."/>
            <person name="Denoeud F."/>
            <person name="Liu S."/>
            <person name="Parkin I.A."/>
            <person name="Tang H."/>
            <person name="Wang X."/>
            <person name="Chiquet J."/>
            <person name="Belcram H."/>
            <person name="Tong C."/>
            <person name="Samans B."/>
            <person name="Correa M."/>
            <person name="Da Silva C."/>
            <person name="Just J."/>
            <person name="Falentin C."/>
            <person name="Koh C.S."/>
            <person name="Le Clainche I."/>
            <person name="Bernard M."/>
            <person name="Bento P."/>
            <person name="Noel B."/>
            <person name="Labadie K."/>
            <person name="Alberti A."/>
            <person name="Charles M."/>
            <person name="Arnaud D."/>
            <person name="Guo H."/>
            <person name="Daviaud C."/>
            <person name="Alamery S."/>
            <person name="Jabbari K."/>
            <person name="Zhao M."/>
            <person name="Edger P.P."/>
            <person name="Chelaifa H."/>
            <person name="Tack D."/>
            <person name="Lassalle G."/>
            <person name="Mestiri I."/>
            <person name="Schnel N."/>
            <person name="Le Paslier M.C."/>
            <person name="Fan G."/>
            <person name="Renault V."/>
            <person name="Bayer P.E."/>
            <person name="Golicz A.A."/>
            <person name="Manoli S."/>
            <person name="Lee T.H."/>
            <person name="Thi V.H."/>
            <person name="Chalabi S."/>
            <person name="Hu Q."/>
            <person name="Fan C."/>
            <person name="Tollenaere R."/>
            <person name="Lu Y."/>
            <person name="Battail C."/>
            <person name="Shen J."/>
            <person name="Sidebottom C.H."/>
            <person name="Wang X."/>
            <person name="Canaguier A."/>
            <person name="Chauveau A."/>
            <person name="Berard A."/>
            <person name="Deniot G."/>
            <person name="Guan M."/>
            <person name="Liu Z."/>
            <person name="Sun F."/>
            <person name="Lim Y.P."/>
            <person name="Lyons E."/>
            <person name="Town C.D."/>
            <person name="Bancroft I."/>
            <person name="Wang X."/>
            <person name="Meng J."/>
            <person name="Ma J."/>
            <person name="Pires J.C."/>
            <person name="King G.J."/>
            <person name="Brunel D."/>
            <person name="Delourme R."/>
            <person name="Renard M."/>
            <person name="Aury J.M."/>
            <person name="Adams K.L."/>
            <person name="Batley J."/>
            <person name="Snowdon R.J."/>
            <person name="Tost J."/>
            <person name="Edwards D."/>
            <person name="Zhou Y."/>
            <person name="Hua W."/>
            <person name="Sharpe A.G."/>
            <person name="Paterson A.H."/>
            <person name="Guan C."/>
            <person name="Wincker P."/>
        </authorList>
    </citation>
    <scope>NUCLEOTIDE SEQUENCE [LARGE SCALE GENOMIC DNA]</scope>
    <source>
        <strain evidence="3">cv. Darmor-bzh</strain>
    </source>
</reference>
<dbReference type="AlphaFoldDB" id="A0A078G046"/>
<evidence type="ECO:0000313" key="1">
    <source>
        <dbReference type="EMBL" id="CAF1702699.1"/>
    </source>
</evidence>
<evidence type="ECO:0000313" key="3">
    <source>
        <dbReference type="Proteomes" id="UP000028999"/>
    </source>
</evidence>
<dbReference type="Proteomes" id="UP001295469">
    <property type="component" value="Chromosome C03"/>
</dbReference>
<gene>
    <name evidence="2" type="primary">BnaC03g30700D</name>
    <name evidence="1" type="ORF">DARMORV10_C03P37630.1</name>
    <name evidence="2" type="ORF">GSBRNA2T00002380001</name>
</gene>
<dbReference type="Gramene" id="CDY17998">
    <property type="protein sequence ID" value="CDY17998"/>
    <property type="gene ID" value="GSBRNA2T00002380001"/>
</dbReference>
<dbReference type="EMBL" id="HG994367">
    <property type="protein sequence ID" value="CAF1702699.1"/>
    <property type="molecule type" value="Genomic_DNA"/>
</dbReference>
<dbReference type="PaxDb" id="3708-A0A078G046"/>
<accession>A0A078G046</accession>
<sequence>MNVSSYIQSPNPSSLLVVHLIPLCFLNCPSTSISCCSFDRAVGQAIYLLCFL</sequence>
<dbReference type="Proteomes" id="UP000028999">
    <property type="component" value="Unassembled WGS sequence"/>
</dbReference>
<reference evidence="2" key="2">
    <citation type="submission" date="2014-06" db="EMBL/GenBank/DDBJ databases">
        <authorList>
            <person name="Genoscope - CEA"/>
        </authorList>
    </citation>
    <scope>NUCLEOTIDE SEQUENCE</scope>
</reference>
<organism evidence="2 3">
    <name type="scientific">Brassica napus</name>
    <name type="common">Rape</name>
    <dbReference type="NCBI Taxonomy" id="3708"/>
    <lineage>
        <taxon>Eukaryota</taxon>
        <taxon>Viridiplantae</taxon>
        <taxon>Streptophyta</taxon>
        <taxon>Embryophyta</taxon>
        <taxon>Tracheophyta</taxon>
        <taxon>Spermatophyta</taxon>
        <taxon>Magnoliopsida</taxon>
        <taxon>eudicotyledons</taxon>
        <taxon>Gunneridae</taxon>
        <taxon>Pentapetalae</taxon>
        <taxon>rosids</taxon>
        <taxon>malvids</taxon>
        <taxon>Brassicales</taxon>
        <taxon>Brassicaceae</taxon>
        <taxon>Brassiceae</taxon>
        <taxon>Brassica</taxon>
    </lineage>
</organism>
<evidence type="ECO:0000313" key="2">
    <source>
        <dbReference type="EMBL" id="CDY17998.1"/>
    </source>
</evidence>